<dbReference type="EMBL" id="BAABRO010000001">
    <property type="protein sequence ID" value="GAA5505309.1"/>
    <property type="molecule type" value="Genomic_DNA"/>
</dbReference>
<accession>A0ABP9VJC7</accession>
<name>A0ABP9VJC7_9BACT</name>
<evidence type="ECO:0000313" key="1">
    <source>
        <dbReference type="EMBL" id="GAA5505309.1"/>
    </source>
</evidence>
<gene>
    <name evidence="1" type="ORF">Rcae01_00753</name>
</gene>
<keyword evidence="2" id="KW-1185">Reference proteome</keyword>
<dbReference type="Proteomes" id="UP001416858">
    <property type="component" value="Unassembled WGS sequence"/>
</dbReference>
<proteinExistence type="predicted"/>
<reference evidence="1 2" key="1">
    <citation type="submission" date="2024-02" db="EMBL/GenBank/DDBJ databases">
        <title>Rhodopirellula caenicola NBRC 110016.</title>
        <authorList>
            <person name="Ichikawa N."/>
            <person name="Katano-Makiyama Y."/>
            <person name="Hidaka K."/>
        </authorList>
    </citation>
    <scope>NUCLEOTIDE SEQUENCE [LARGE SCALE GENOMIC DNA]</scope>
    <source>
        <strain evidence="1 2">NBRC 110016</strain>
    </source>
</reference>
<sequence length="45" mass="4526">MSGSGGADLENHCQSAFQADTAGGERDVFLGTADTLAAAITPQSR</sequence>
<protein>
    <submittedName>
        <fullName evidence="1">Uncharacterized protein</fullName>
    </submittedName>
</protein>
<comment type="caution">
    <text evidence="1">The sequence shown here is derived from an EMBL/GenBank/DDBJ whole genome shotgun (WGS) entry which is preliminary data.</text>
</comment>
<organism evidence="1 2">
    <name type="scientific">Novipirellula caenicola</name>
    <dbReference type="NCBI Taxonomy" id="1536901"/>
    <lineage>
        <taxon>Bacteria</taxon>
        <taxon>Pseudomonadati</taxon>
        <taxon>Planctomycetota</taxon>
        <taxon>Planctomycetia</taxon>
        <taxon>Pirellulales</taxon>
        <taxon>Pirellulaceae</taxon>
        <taxon>Novipirellula</taxon>
    </lineage>
</organism>
<evidence type="ECO:0000313" key="2">
    <source>
        <dbReference type="Proteomes" id="UP001416858"/>
    </source>
</evidence>